<gene>
    <name evidence="7" type="ORF">HTZ77_18035</name>
</gene>
<feature type="domain" description="OmpR/PhoB-type" evidence="6">
    <location>
        <begin position="1"/>
        <end position="98"/>
    </location>
</feature>
<dbReference type="SMART" id="SM00862">
    <property type="entry name" value="Trans_reg_C"/>
    <property type="match status" value="1"/>
</dbReference>
<name>A0A7Y6I821_9ACTN</name>
<keyword evidence="4" id="KW-0804">Transcription</keyword>
<reference evidence="7 8" key="1">
    <citation type="submission" date="2020-06" db="EMBL/GenBank/DDBJ databases">
        <title>Nonomuraea sp. SMC257, a novel actinomycete isolated from soil.</title>
        <authorList>
            <person name="Chanama M."/>
        </authorList>
    </citation>
    <scope>NUCLEOTIDE SEQUENCE [LARGE SCALE GENOMIC DNA]</scope>
    <source>
        <strain evidence="7 8">SMC257</strain>
    </source>
</reference>
<dbReference type="CDD" id="cd00383">
    <property type="entry name" value="trans_reg_C"/>
    <property type="match status" value="1"/>
</dbReference>
<dbReference type="PROSITE" id="PS51755">
    <property type="entry name" value="OMPR_PHOB"/>
    <property type="match status" value="1"/>
</dbReference>
<evidence type="ECO:0000259" key="6">
    <source>
        <dbReference type="PROSITE" id="PS51755"/>
    </source>
</evidence>
<dbReference type="EMBL" id="JABWGN010000006">
    <property type="protein sequence ID" value="NUW33314.1"/>
    <property type="molecule type" value="Genomic_DNA"/>
</dbReference>
<evidence type="ECO:0000313" key="7">
    <source>
        <dbReference type="EMBL" id="NUW33314.1"/>
    </source>
</evidence>
<dbReference type="InterPro" id="IPR041664">
    <property type="entry name" value="AAA_16"/>
</dbReference>
<dbReference type="SUPFAM" id="SSF52540">
    <property type="entry name" value="P-loop containing nucleoside triphosphate hydrolases"/>
    <property type="match status" value="1"/>
</dbReference>
<protein>
    <submittedName>
        <fullName evidence="7">AAA family ATPase</fullName>
    </submittedName>
</protein>
<dbReference type="InterPro" id="IPR027417">
    <property type="entry name" value="P-loop_NTPase"/>
</dbReference>
<dbReference type="GO" id="GO:0003677">
    <property type="term" value="F:DNA binding"/>
    <property type="evidence" value="ECO:0007669"/>
    <property type="project" value="UniProtKB-UniRule"/>
</dbReference>
<evidence type="ECO:0000256" key="1">
    <source>
        <dbReference type="ARBA" id="ARBA00005820"/>
    </source>
</evidence>
<dbReference type="Gene3D" id="3.40.50.300">
    <property type="entry name" value="P-loop containing nucleotide triphosphate hydrolases"/>
    <property type="match status" value="1"/>
</dbReference>
<dbReference type="SMART" id="SM01043">
    <property type="entry name" value="BTAD"/>
    <property type="match status" value="1"/>
</dbReference>
<dbReference type="SUPFAM" id="SSF48452">
    <property type="entry name" value="TPR-like"/>
    <property type="match status" value="2"/>
</dbReference>
<dbReference type="InterPro" id="IPR011990">
    <property type="entry name" value="TPR-like_helical_dom_sf"/>
</dbReference>
<dbReference type="Proteomes" id="UP000586042">
    <property type="component" value="Unassembled WGS sequence"/>
</dbReference>
<organism evidence="7 8">
    <name type="scientific">Nonomuraea montanisoli</name>
    <dbReference type="NCBI Taxonomy" id="2741721"/>
    <lineage>
        <taxon>Bacteria</taxon>
        <taxon>Bacillati</taxon>
        <taxon>Actinomycetota</taxon>
        <taxon>Actinomycetes</taxon>
        <taxon>Streptosporangiales</taxon>
        <taxon>Streptosporangiaceae</taxon>
        <taxon>Nonomuraea</taxon>
    </lineage>
</organism>
<dbReference type="GO" id="GO:0000160">
    <property type="term" value="P:phosphorelay signal transduction system"/>
    <property type="evidence" value="ECO:0007669"/>
    <property type="project" value="InterPro"/>
</dbReference>
<evidence type="ECO:0000313" key="8">
    <source>
        <dbReference type="Proteomes" id="UP000586042"/>
    </source>
</evidence>
<dbReference type="InterPro" id="IPR005158">
    <property type="entry name" value="BTAD"/>
</dbReference>
<accession>A0A7Y6I821</accession>
<dbReference type="CDD" id="cd15831">
    <property type="entry name" value="BTAD"/>
    <property type="match status" value="1"/>
</dbReference>
<keyword evidence="8" id="KW-1185">Reference proteome</keyword>
<dbReference type="RefSeq" id="WP_175590742.1">
    <property type="nucleotide sequence ID" value="NZ_JABWGN010000006.1"/>
</dbReference>
<dbReference type="GO" id="GO:0006355">
    <property type="term" value="P:regulation of DNA-templated transcription"/>
    <property type="evidence" value="ECO:0007669"/>
    <property type="project" value="InterPro"/>
</dbReference>
<evidence type="ECO:0000256" key="4">
    <source>
        <dbReference type="ARBA" id="ARBA00023163"/>
    </source>
</evidence>
<dbReference type="Gene3D" id="1.25.40.10">
    <property type="entry name" value="Tetratricopeptide repeat domain"/>
    <property type="match status" value="2"/>
</dbReference>
<keyword evidence="3 5" id="KW-0238">DNA-binding</keyword>
<dbReference type="InterPro" id="IPR001867">
    <property type="entry name" value="OmpR/PhoB-type_DNA-bd"/>
</dbReference>
<sequence length="1102" mass="119305">MDFRLLGPLEVLDAHGRPVELGTPKQRAVLAMLALEPGRIVSLDRLIDELWSGEPPSSAMGSLQVYIAKLRKALEPDRPPRTPAAVLVTREPGYLLSVAPGQVDLVRFSTWAEDGGRALGLGEHAMALRHLDRALATWRGEPLAEFAGHGFAQPVAARLGELRATAMEDRFEARLALGEGAACVPDLERLVEAQPFRERLWRLLVLALYRAGRQADALAALRRVRTLLADELGLEPGEALRTLEQAVFAQSPELAAAVPGPARVEVREPAPAPPQATDGLIAREEPLRLAAERLAATRRGRGGVLLVTGEAGIGKTRLAQAAADEAEARGLATAWGHCAEDTGAPAFWPWLQILGSFGQDSAGAPHLLSGEPGTRGEDPDTALFGLHERVLKELTASGEPRLVVLDDLHWADASSLRLLSFLAGHLHRTPVLILATLRPEPGGDPEQLRDTLGRLAREPGTDRLAPAPFTREEVSAYLARRDLTDPALAGVLHDRTGGNPFFLNELLRLLDSEHRLDAASLGVPAGVREVIGRRVARLPEPTQDLLRCAAVLGREVSFDALAAVGALPPEEVMSLLEPAVASGLLAELPDGFDYRFSHALVRDALYAELGRLGRTRLHLRAGEALESFTGVEASVLAHHFGAASRVGGAAKAIGYAVRAARRSADQHAYDEAVGFWRRALDGLDVLDARDGADPRRRHELLIGLGRALRAVGDVEGARAALDEAIRIAADLRDKAALVSAIVVFGEVAVWNWRAYGQSDERLAALVEDLLDEPLDDRDRAALLGTLGVELYYSGTRRAEGERRAAEAVAIARRAGDPALLTRVLNNYVIASWVPERERERRSAAEEMLAVPGLPAGAEVVARVFRMAHLLRDGELAEWERDLARCERLLGEVRRPEPEAMVRIAEAAGRTLQGRWEEAERLAGDSSALLDGSSMWGPDFPGLITLFTCRWARGRAGEMAGGLVSRAGRPDMMPLRPVAVLAALEADDHALARDLVARWGTEVRHDWSTEFLTVVWGYVAARLGVPEPADVYARLAPYAGRLVVSGMGAAGWGSMHLVLAELARAMGEPERAREHARQAHETHLRHGLDHWAGRSRRLLTDLG</sequence>
<dbReference type="AlphaFoldDB" id="A0A7Y6I821"/>
<dbReference type="PANTHER" id="PTHR35807">
    <property type="entry name" value="TRANSCRIPTIONAL REGULATOR REDD-RELATED"/>
    <property type="match status" value="1"/>
</dbReference>
<dbReference type="SUPFAM" id="SSF46894">
    <property type="entry name" value="C-terminal effector domain of the bipartite response regulators"/>
    <property type="match status" value="1"/>
</dbReference>
<dbReference type="InterPro" id="IPR036388">
    <property type="entry name" value="WH-like_DNA-bd_sf"/>
</dbReference>
<dbReference type="Pfam" id="PF13191">
    <property type="entry name" value="AAA_16"/>
    <property type="match status" value="1"/>
</dbReference>
<dbReference type="Pfam" id="PF03704">
    <property type="entry name" value="BTAD"/>
    <property type="match status" value="1"/>
</dbReference>
<proteinExistence type="inferred from homology"/>
<evidence type="ECO:0000256" key="2">
    <source>
        <dbReference type="ARBA" id="ARBA00023015"/>
    </source>
</evidence>
<dbReference type="PANTHER" id="PTHR35807:SF1">
    <property type="entry name" value="TRANSCRIPTIONAL REGULATOR REDD"/>
    <property type="match status" value="1"/>
</dbReference>
<evidence type="ECO:0000256" key="5">
    <source>
        <dbReference type="PROSITE-ProRule" id="PRU01091"/>
    </source>
</evidence>
<dbReference type="Pfam" id="PF00486">
    <property type="entry name" value="Trans_reg_C"/>
    <property type="match status" value="1"/>
</dbReference>
<evidence type="ECO:0000256" key="3">
    <source>
        <dbReference type="ARBA" id="ARBA00023125"/>
    </source>
</evidence>
<dbReference type="InterPro" id="IPR016032">
    <property type="entry name" value="Sig_transdc_resp-reg_C-effctor"/>
</dbReference>
<comment type="similarity">
    <text evidence="1">Belongs to the AfsR/DnrI/RedD regulatory family.</text>
</comment>
<dbReference type="InterPro" id="IPR051677">
    <property type="entry name" value="AfsR-DnrI-RedD_regulator"/>
</dbReference>
<feature type="DNA-binding region" description="OmpR/PhoB-type" evidence="5">
    <location>
        <begin position="1"/>
        <end position="98"/>
    </location>
</feature>
<dbReference type="Gene3D" id="1.10.10.10">
    <property type="entry name" value="Winged helix-like DNA-binding domain superfamily/Winged helix DNA-binding domain"/>
    <property type="match status" value="1"/>
</dbReference>
<keyword evidence="2" id="KW-0805">Transcription regulation</keyword>
<comment type="caution">
    <text evidence="7">The sequence shown here is derived from an EMBL/GenBank/DDBJ whole genome shotgun (WGS) entry which is preliminary data.</text>
</comment>